<dbReference type="AlphaFoldDB" id="A0A0W8I2N3"/>
<feature type="transmembrane region" description="Helical" evidence="7">
    <location>
        <begin position="32"/>
        <end position="55"/>
    </location>
</feature>
<feature type="transmembrane region" description="Helical" evidence="7">
    <location>
        <begin position="67"/>
        <end position="93"/>
    </location>
</feature>
<evidence type="ECO:0000256" key="5">
    <source>
        <dbReference type="ARBA" id="ARBA00023136"/>
    </source>
</evidence>
<evidence type="ECO:0000313" key="9">
    <source>
        <dbReference type="EMBL" id="KUG51998.1"/>
    </source>
</evidence>
<gene>
    <name evidence="9" type="ORF">AVL62_08715</name>
</gene>
<dbReference type="EMBL" id="LQBL01000031">
    <property type="protein sequence ID" value="KUG51998.1"/>
    <property type="molecule type" value="Genomic_DNA"/>
</dbReference>
<evidence type="ECO:0000256" key="4">
    <source>
        <dbReference type="ARBA" id="ARBA00022989"/>
    </source>
</evidence>
<name>A0A0W8I2N3_9MICO</name>
<evidence type="ECO:0000256" key="7">
    <source>
        <dbReference type="SAM" id="Phobius"/>
    </source>
</evidence>
<dbReference type="PROSITE" id="PS50850">
    <property type="entry name" value="MFS"/>
    <property type="match status" value="1"/>
</dbReference>
<keyword evidence="2" id="KW-1003">Cell membrane</keyword>
<feature type="domain" description="Major facilitator superfamily (MFS) profile" evidence="8">
    <location>
        <begin position="212"/>
        <end position="400"/>
    </location>
</feature>
<dbReference type="GO" id="GO:0005886">
    <property type="term" value="C:plasma membrane"/>
    <property type="evidence" value="ECO:0007669"/>
    <property type="project" value="UniProtKB-SubCell"/>
</dbReference>
<feature type="transmembrane region" description="Helical" evidence="7">
    <location>
        <begin position="342"/>
        <end position="362"/>
    </location>
</feature>
<dbReference type="CDD" id="cd06173">
    <property type="entry name" value="MFS_MefA_like"/>
    <property type="match status" value="1"/>
</dbReference>
<feature type="transmembrane region" description="Helical" evidence="7">
    <location>
        <begin position="303"/>
        <end position="321"/>
    </location>
</feature>
<evidence type="ECO:0000256" key="2">
    <source>
        <dbReference type="ARBA" id="ARBA00022475"/>
    </source>
</evidence>
<dbReference type="InterPro" id="IPR020846">
    <property type="entry name" value="MFS_dom"/>
</dbReference>
<feature type="transmembrane region" description="Helical" evidence="7">
    <location>
        <begin position="249"/>
        <end position="267"/>
    </location>
</feature>
<dbReference type="Pfam" id="PF07690">
    <property type="entry name" value="MFS_1"/>
    <property type="match status" value="1"/>
</dbReference>
<dbReference type="Gene3D" id="1.20.1250.20">
    <property type="entry name" value="MFS general substrate transporter like domains"/>
    <property type="match status" value="1"/>
</dbReference>
<feature type="transmembrane region" description="Helical" evidence="7">
    <location>
        <begin position="279"/>
        <end position="297"/>
    </location>
</feature>
<feature type="region of interest" description="Disordered" evidence="6">
    <location>
        <begin position="176"/>
        <end position="195"/>
    </location>
</feature>
<feature type="transmembrane region" description="Helical" evidence="7">
    <location>
        <begin position="138"/>
        <end position="161"/>
    </location>
</feature>
<dbReference type="Proteomes" id="UP000054837">
    <property type="component" value="Unassembled WGS sequence"/>
</dbReference>
<dbReference type="PANTHER" id="PTHR23513">
    <property type="entry name" value="INTEGRAL MEMBRANE EFFLUX PROTEIN-RELATED"/>
    <property type="match status" value="1"/>
</dbReference>
<keyword evidence="10" id="KW-1185">Reference proteome</keyword>
<dbReference type="STRING" id="767452.AVL62_08715"/>
<evidence type="ECO:0000256" key="1">
    <source>
        <dbReference type="ARBA" id="ARBA00004651"/>
    </source>
</evidence>
<keyword evidence="3 7" id="KW-0812">Transmembrane</keyword>
<evidence type="ECO:0000256" key="6">
    <source>
        <dbReference type="SAM" id="MobiDB-lite"/>
    </source>
</evidence>
<dbReference type="PANTHER" id="PTHR23513:SF11">
    <property type="entry name" value="STAPHYLOFERRIN A TRANSPORTER"/>
    <property type="match status" value="1"/>
</dbReference>
<sequence>MTTARIGDAMATLVLVWVTLQAHGPAALGLVLLVAALPAIAISPIAGHLVTRVGVRTSVRWDNIARAMAVLALAAILAAGEPSMTSLLIYALFAGLTGPASEIALDAATPELVDDEHLTEANALVSLVWDLSDLAGPATAGFILAALNAPFALILVAGCYLSMALLVPTVPLEPTTADDDSTGNENPCHGETPQQSSGVLTGFRLLLTRYRSSLYLTLVSLFVLFASGAQEVLLPLLVSETLHGGPAQLGLLTSIFAASTLVGTALISPRVADLPVRPVVIVSLLIRGTGLALLGGARRLSVAAAAGAGATLADGPLYPVIRTAQQRLIPVHHRPLIAGARGAIGIAGYPLGNAIGGLLGAHLGPTNAILTIAVLHVIPIAALALSRRPLTPPRRNSRRL</sequence>
<proteinExistence type="predicted"/>
<dbReference type="InterPro" id="IPR036259">
    <property type="entry name" value="MFS_trans_sf"/>
</dbReference>
<feature type="transmembrane region" description="Helical" evidence="7">
    <location>
        <begin position="368"/>
        <end position="385"/>
    </location>
</feature>
<comment type="subcellular location">
    <subcellularLocation>
        <location evidence="1">Cell membrane</location>
        <topology evidence="1">Multi-pass membrane protein</topology>
    </subcellularLocation>
</comment>
<dbReference type="GO" id="GO:0022857">
    <property type="term" value="F:transmembrane transporter activity"/>
    <property type="evidence" value="ECO:0007669"/>
    <property type="project" value="InterPro"/>
</dbReference>
<reference evidence="9 10" key="1">
    <citation type="submission" date="2015-12" db="EMBL/GenBank/DDBJ databases">
        <title>Serinicoccus chungangenesis strain CD08_5 genome sequencing and assembly.</title>
        <authorList>
            <person name="Chander A.M."/>
            <person name="Kaur G."/>
            <person name="Nair G.R."/>
            <person name="Dhawan D.K."/>
            <person name="Kochhar R.K."/>
            <person name="Mayilraj S."/>
            <person name="Bhadada S.K."/>
        </authorList>
    </citation>
    <scope>NUCLEOTIDE SEQUENCE [LARGE SCALE GENOMIC DNA]</scope>
    <source>
        <strain evidence="9 10">CD08_5</strain>
    </source>
</reference>
<dbReference type="SUPFAM" id="SSF103473">
    <property type="entry name" value="MFS general substrate transporter"/>
    <property type="match status" value="1"/>
</dbReference>
<protein>
    <recommendedName>
        <fullName evidence="8">Major facilitator superfamily (MFS) profile domain-containing protein</fullName>
    </recommendedName>
</protein>
<evidence type="ECO:0000313" key="10">
    <source>
        <dbReference type="Proteomes" id="UP000054837"/>
    </source>
</evidence>
<organism evidence="9 10">
    <name type="scientific">Serinicoccus chungangensis</name>
    <dbReference type="NCBI Taxonomy" id="767452"/>
    <lineage>
        <taxon>Bacteria</taxon>
        <taxon>Bacillati</taxon>
        <taxon>Actinomycetota</taxon>
        <taxon>Actinomycetes</taxon>
        <taxon>Micrococcales</taxon>
        <taxon>Ornithinimicrobiaceae</taxon>
        <taxon>Serinicoccus</taxon>
    </lineage>
</organism>
<dbReference type="InterPro" id="IPR011701">
    <property type="entry name" value="MFS"/>
</dbReference>
<comment type="caution">
    <text evidence="9">The sequence shown here is derived from an EMBL/GenBank/DDBJ whole genome shotgun (WGS) entry which is preliminary data.</text>
</comment>
<keyword evidence="5 7" id="KW-0472">Membrane</keyword>
<keyword evidence="4 7" id="KW-1133">Transmembrane helix</keyword>
<accession>A0A0W8I2N3</accession>
<evidence type="ECO:0000259" key="8">
    <source>
        <dbReference type="PROSITE" id="PS50850"/>
    </source>
</evidence>
<feature type="transmembrane region" description="Helical" evidence="7">
    <location>
        <begin position="214"/>
        <end position="237"/>
    </location>
</feature>
<evidence type="ECO:0000256" key="3">
    <source>
        <dbReference type="ARBA" id="ARBA00022692"/>
    </source>
</evidence>